<dbReference type="InterPro" id="IPR016064">
    <property type="entry name" value="NAD/diacylglycerol_kinase_sf"/>
</dbReference>
<evidence type="ECO:0000256" key="3">
    <source>
        <dbReference type="ARBA" id="ARBA00022741"/>
    </source>
</evidence>
<evidence type="ECO:0000313" key="11">
    <source>
        <dbReference type="Proteomes" id="UP000004816"/>
    </source>
</evidence>
<protein>
    <recommendedName>
        <fullName evidence="9">NAD kinase</fullName>
        <ecNumber evidence="9">2.7.1.23</ecNumber>
    </recommendedName>
    <alternativeName>
        <fullName evidence="9">ATP-dependent NAD kinase</fullName>
    </alternativeName>
</protein>
<feature type="binding site" evidence="9">
    <location>
        <begin position="87"/>
        <end position="88"/>
    </location>
    <ligand>
        <name>NAD(+)</name>
        <dbReference type="ChEBI" id="CHEBI:57540"/>
    </ligand>
</feature>
<evidence type="ECO:0000256" key="2">
    <source>
        <dbReference type="ARBA" id="ARBA00022679"/>
    </source>
</evidence>
<dbReference type="NCBIfam" id="NF002892">
    <property type="entry name" value="PRK03372.1"/>
    <property type="match status" value="1"/>
</dbReference>
<dbReference type="InterPro" id="IPR017437">
    <property type="entry name" value="ATP-NAD_kinase_PpnK-typ_C"/>
</dbReference>
<comment type="cofactor">
    <cofactor evidence="9">
        <name>a divalent metal cation</name>
        <dbReference type="ChEBI" id="CHEBI:60240"/>
    </cofactor>
</comment>
<dbReference type="GO" id="GO:0005524">
    <property type="term" value="F:ATP binding"/>
    <property type="evidence" value="ECO:0007669"/>
    <property type="project" value="UniProtKB-KW"/>
</dbReference>
<dbReference type="Pfam" id="PF20143">
    <property type="entry name" value="NAD_kinase_C"/>
    <property type="match status" value="1"/>
</dbReference>
<gene>
    <name evidence="9" type="primary">nadK</name>
    <name evidence="10" type="ORF">HMPREF9336_01462</name>
</gene>
<dbReference type="GO" id="GO:0003951">
    <property type="term" value="F:NAD+ kinase activity"/>
    <property type="evidence" value="ECO:0007669"/>
    <property type="project" value="UniProtKB-UniRule"/>
</dbReference>
<dbReference type="HAMAP" id="MF_00361">
    <property type="entry name" value="NAD_kinase"/>
    <property type="match status" value="1"/>
</dbReference>
<dbReference type="GO" id="GO:0005737">
    <property type="term" value="C:cytoplasm"/>
    <property type="evidence" value="ECO:0007669"/>
    <property type="project" value="UniProtKB-SubCell"/>
</dbReference>
<comment type="similarity">
    <text evidence="9">Belongs to the NAD kinase family.</text>
</comment>
<organism evidence="10 11">
    <name type="scientific">Segniliparus rugosus (strain ATCC BAA-974 / DSM 45345 / CCUG 50838 / CIP 108380 / JCM 13579 / CDC 945)</name>
    <dbReference type="NCBI Taxonomy" id="679197"/>
    <lineage>
        <taxon>Bacteria</taxon>
        <taxon>Bacillati</taxon>
        <taxon>Actinomycetota</taxon>
        <taxon>Actinomycetes</taxon>
        <taxon>Mycobacteriales</taxon>
        <taxon>Segniliparaceae</taxon>
        <taxon>Segniliparus</taxon>
    </lineage>
</organism>
<name>E5XPP0_SEGRC</name>
<dbReference type="eggNOG" id="COG0061">
    <property type="taxonomic scope" value="Bacteria"/>
</dbReference>
<evidence type="ECO:0000256" key="6">
    <source>
        <dbReference type="ARBA" id="ARBA00022857"/>
    </source>
</evidence>
<evidence type="ECO:0000256" key="4">
    <source>
        <dbReference type="ARBA" id="ARBA00022777"/>
    </source>
</evidence>
<keyword evidence="6 9" id="KW-0521">NADP</keyword>
<evidence type="ECO:0000313" key="10">
    <source>
        <dbReference type="EMBL" id="EFV13685.1"/>
    </source>
</evidence>
<dbReference type="EC" id="2.7.1.23" evidence="9"/>
<dbReference type="AlphaFoldDB" id="E5XPP0"/>
<proteinExistence type="inferred from homology"/>
<dbReference type="PANTHER" id="PTHR20275">
    <property type="entry name" value="NAD KINASE"/>
    <property type="match status" value="1"/>
</dbReference>
<sequence length="316" mass="33884">MREILIVANLTPQQLPEVVPVVARVFKEAGVSVRVLAPDIARRGKPLAPSIAPKLFLDELFKHGDAQVVEPEGAAEGCELVLVLGGDGTFLRAAEVARPAEVPVLGINLGHVGFLAEAEAEQIEQTLQQVVARAYTIEHRMTIDVTVFAEGRVVDKGWALNEVSIQNVSRLGVVELVVEVDGRPVCAFMADGMLISTPTGSTAYAYSAGGPIVWPDLEALLLVPSNAHALFTRPMVTSPKARIAVEPTNGGRDGVVVCDGRREIALPPKGRVELVRGATPVHWARIDSVPFADRLVRKFELPVTGWRGRGRAGNAQ</sequence>
<dbReference type="GO" id="GO:0046872">
    <property type="term" value="F:metal ion binding"/>
    <property type="evidence" value="ECO:0007669"/>
    <property type="project" value="UniProtKB-UniRule"/>
</dbReference>
<dbReference type="GO" id="GO:0006741">
    <property type="term" value="P:NADP+ biosynthetic process"/>
    <property type="evidence" value="ECO:0007669"/>
    <property type="project" value="UniProtKB-UniRule"/>
</dbReference>
<dbReference type="STRING" id="679197.HMPREF9336_01462"/>
<evidence type="ECO:0000256" key="9">
    <source>
        <dbReference type="HAMAP-Rule" id="MF_00361"/>
    </source>
</evidence>
<reference evidence="10 11" key="1">
    <citation type="journal article" date="2011" name="Stand. Genomic Sci.">
        <title>High quality draft genome sequence of Segniliparus rugosus CDC 945(T)= (ATCC BAA-974(T)).</title>
        <authorList>
            <person name="Earl A.M."/>
            <person name="Desjardins C.A."/>
            <person name="Fitzgerald M.G."/>
            <person name="Arachchi H.M."/>
            <person name="Zeng Q."/>
            <person name="Mehta T."/>
            <person name="Griggs A."/>
            <person name="Birren B.W."/>
            <person name="Toney N.C."/>
            <person name="Carr J."/>
            <person name="Posey J."/>
            <person name="Butler W.R."/>
        </authorList>
    </citation>
    <scope>NUCLEOTIDE SEQUENCE [LARGE SCALE GENOMIC DNA]</scope>
    <source>
        <strain evidence="11">ATCC BAA-974 / DSM 45345 / CCUG 50838 / CIP 108380 / JCM 13579 / CDC 945</strain>
    </source>
</reference>
<dbReference type="GO" id="GO:0019674">
    <property type="term" value="P:NAD+ metabolic process"/>
    <property type="evidence" value="ECO:0007669"/>
    <property type="project" value="InterPro"/>
</dbReference>
<feature type="binding site" evidence="9">
    <location>
        <position position="92"/>
    </location>
    <ligand>
        <name>NAD(+)</name>
        <dbReference type="ChEBI" id="CHEBI:57540"/>
    </ligand>
</feature>
<dbReference type="Gene3D" id="2.60.200.30">
    <property type="entry name" value="Probable inorganic polyphosphate/atp-NAD kinase, domain 2"/>
    <property type="match status" value="1"/>
</dbReference>
<dbReference type="EMBL" id="ACZI02000003">
    <property type="protein sequence ID" value="EFV13685.1"/>
    <property type="molecule type" value="Genomic_DNA"/>
</dbReference>
<feature type="binding site" evidence="9">
    <location>
        <begin position="202"/>
        <end position="207"/>
    </location>
    <ligand>
        <name>NAD(+)</name>
        <dbReference type="ChEBI" id="CHEBI:57540"/>
    </ligand>
</feature>
<dbReference type="GO" id="GO:0051287">
    <property type="term" value="F:NAD binding"/>
    <property type="evidence" value="ECO:0007669"/>
    <property type="project" value="UniProtKB-ARBA"/>
</dbReference>
<dbReference type="InterPro" id="IPR002504">
    <property type="entry name" value="NADK"/>
</dbReference>
<keyword evidence="4 9" id="KW-0418">Kinase</keyword>
<evidence type="ECO:0000256" key="5">
    <source>
        <dbReference type="ARBA" id="ARBA00022840"/>
    </source>
</evidence>
<keyword evidence="1 9" id="KW-0963">Cytoplasm</keyword>
<dbReference type="FunFam" id="2.60.200.30:FF:000007">
    <property type="entry name" value="NAD kinase"/>
    <property type="match status" value="1"/>
</dbReference>
<dbReference type="HOGENOM" id="CLU_008831_0_0_11"/>
<evidence type="ECO:0000256" key="1">
    <source>
        <dbReference type="ARBA" id="ARBA00022490"/>
    </source>
</evidence>
<feature type="active site" description="Proton acceptor" evidence="9">
    <location>
        <position position="87"/>
    </location>
</feature>
<comment type="subcellular location">
    <subcellularLocation>
        <location evidence="9">Cytoplasm</location>
    </subcellularLocation>
</comment>
<dbReference type="InterPro" id="IPR017438">
    <property type="entry name" value="ATP-NAD_kinase_N"/>
</dbReference>
<evidence type="ECO:0000256" key="8">
    <source>
        <dbReference type="ARBA" id="ARBA00047925"/>
    </source>
</evidence>
<keyword evidence="5 9" id="KW-0067">ATP-binding</keyword>
<keyword evidence="2 9" id="KW-0808">Transferase</keyword>
<evidence type="ECO:0000256" key="7">
    <source>
        <dbReference type="ARBA" id="ARBA00023027"/>
    </source>
</evidence>
<comment type="caution">
    <text evidence="9">Lacks conserved residue(s) required for the propagation of feature annotation.</text>
</comment>
<comment type="function">
    <text evidence="9">Involved in the regulation of the intracellular balance of NAD and NADP, and is a key enzyme in the biosynthesis of NADP. Catalyzes specifically the phosphorylation on 2'-hydroxyl of the adenosine moiety of NAD to yield NADP.</text>
</comment>
<dbReference type="PANTHER" id="PTHR20275:SF0">
    <property type="entry name" value="NAD KINASE"/>
    <property type="match status" value="1"/>
</dbReference>
<dbReference type="Pfam" id="PF01513">
    <property type="entry name" value="NAD_kinase"/>
    <property type="match status" value="1"/>
</dbReference>
<keyword evidence="7 9" id="KW-0520">NAD</keyword>
<keyword evidence="3 9" id="KW-0547">Nucleotide-binding</keyword>
<keyword evidence="11" id="KW-1185">Reference proteome</keyword>
<dbReference type="RefSeq" id="WP_007469053.1">
    <property type="nucleotide sequence ID" value="NZ_KI391954.1"/>
</dbReference>
<comment type="caution">
    <text evidence="10">The sequence shown here is derived from an EMBL/GenBank/DDBJ whole genome shotgun (WGS) entry which is preliminary data.</text>
</comment>
<dbReference type="SUPFAM" id="SSF111331">
    <property type="entry name" value="NAD kinase/diacylglycerol kinase-like"/>
    <property type="match status" value="1"/>
</dbReference>
<accession>E5XPP0</accession>
<dbReference type="Gene3D" id="3.40.50.10330">
    <property type="entry name" value="Probable inorganic polyphosphate/atp-NAD kinase, domain 1"/>
    <property type="match status" value="1"/>
</dbReference>
<feature type="binding site" evidence="9">
    <location>
        <begin position="161"/>
        <end position="162"/>
    </location>
    <ligand>
        <name>NAD(+)</name>
        <dbReference type="ChEBI" id="CHEBI:57540"/>
    </ligand>
</feature>
<comment type="catalytic activity">
    <reaction evidence="8 9">
        <text>NAD(+) + ATP = ADP + NADP(+) + H(+)</text>
        <dbReference type="Rhea" id="RHEA:18629"/>
        <dbReference type="ChEBI" id="CHEBI:15378"/>
        <dbReference type="ChEBI" id="CHEBI:30616"/>
        <dbReference type="ChEBI" id="CHEBI:57540"/>
        <dbReference type="ChEBI" id="CHEBI:58349"/>
        <dbReference type="ChEBI" id="CHEBI:456216"/>
        <dbReference type="EC" id="2.7.1.23"/>
    </reaction>
</comment>
<feature type="binding site" evidence="9">
    <location>
        <position position="191"/>
    </location>
    <ligand>
        <name>NAD(+)</name>
        <dbReference type="ChEBI" id="CHEBI:57540"/>
    </ligand>
</feature>
<dbReference type="Proteomes" id="UP000004816">
    <property type="component" value="Unassembled WGS sequence"/>
</dbReference>